<evidence type="ECO:0000256" key="1">
    <source>
        <dbReference type="ARBA" id="ARBA00004613"/>
    </source>
</evidence>
<dbReference type="SUPFAM" id="SSF75011">
    <property type="entry name" value="3-carboxy-cis,cis-mucoante lactonizing enzyme"/>
    <property type="match status" value="1"/>
</dbReference>
<dbReference type="GO" id="GO:0005576">
    <property type="term" value="C:extracellular region"/>
    <property type="evidence" value="ECO:0007669"/>
    <property type="project" value="UniProtKB-SubCell"/>
</dbReference>
<keyword evidence="3" id="KW-0732">Signal</keyword>
<reference evidence="5" key="1">
    <citation type="submission" date="2019-10" db="EMBL/GenBank/DDBJ databases">
        <title>Draft genome sequece of Microseira wollei NIES-4236.</title>
        <authorList>
            <person name="Yamaguchi H."/>
            <person name="Suzuki S."/>
            <person name="Kawachi M."/>
        </authorList>
    </citation>
    <scope>NUCLEOTIDE SEQUENCE</scope>
    <source>
        <strain evidence="5">NIES-4236</strain>
    </source>
</reference>
<sequence>MAGEISGIKWNDLNNNGVKDSTESVLAGWTIYLDQNKNGQLDAGEKSTTTDANGNYKFTKLTAGAYTVAEVQKPGWTQTFPTAGQSTLIPIKDRRDLIFDPSRKLLYMTTSDGDVERFDINSKSLLTFFDVGNSLNGGDITSDGSALYVAENQRGATQGFVRQVNLNNGSVTNITYNLESWDDKPWDISISSNGKGLLILTGQWTPLYDINLSNDTLTKRNALNFAFYYAGANINRSQDRNLLFLTDGGISSGPIFTYDPGTDAFPRQVKTDAFLSNSLSAVNRNGSLIAMEVGTGISIMDANLNSLENLSNVDGGMAFDPLKDVLYAADSAKDQIVAFDTNTWKELYRLNIGEDSELPTLSRSDYSVGF</sequence>
<feature type="domain" description="SD-repeat containing protein B" evidence="4">
    <location>
        <begin position="8"/>
        <end position="86"/>
    </location>
</feature>
<protein>
    <recommendedName>
        <fullName evidence="4">SD-repeat containing protein B domain-containing protein</fullName>
    </recommendedName>
</protein>
<dbReference type="Proteomes" id="UP001050975">
    <property type="component" value="Unassembled WGS sequence"/>
</dbReference>
<dbReference type="PANTHER" id="PTHR47197:SF3">
    <property type="entry name" value="DIHYDRO-HEME D1 DEHYDROGENASE"/>
    <property type="match status" value="1"/>
</dbReference>
<dbReference type="PANTHER" id="PTHR47197">
    <property type="entry name" value="PROTEIN NIRF"/>
    <property type="match status" value="1"/>
</dbReference>
<evidence type="ECO:0000256" key="2">
    <source>
        <dbReference type="ARBA" id="ARBA00022525"/>
    </source>
</evidence>
<keyword evidence="2" id="KW-0964">Secreted</keyword>
<dbReference type="SUPFAM" id="SSF117074">
    <property type="entry name" value="Hypothetical protein PA1324"/>
    <property type="match status" value="1"/>
</dbReference>
<dbReference type="Gene3D" id="2.60.40.10">
    <property type="entry name" value="Immunoglobulins"/>
    <property type="match status" value="1"/>
</dbReference>
<organism evidence="5 6">
    <name type="scientific">Microseira wollei NIES-4236</name>
    <dbReference type="NCBI Taxonomy" id="2530354"/>
    <lineage>
        <taxon>Bacteria</taxon>
        <taxon>Bacillati</taxon>
        <taxon>Cyanobacteriota</taxon>
        <taxon>Cyanophyceae</taxon>
        <taxon>Oscillatoriophycideae</taxon>
        <taxon>Aerosakkonematales</taxon>
        <taxon>Aerosakkonemataceae</taxon>
        <taxon>Microseira</taxon>
    </lineage>
</organism>
<name>A0AAV3X936_9CYAN</name>
<dbReference type="RefSeq" id="WP_226582853.1">
    <property type="nucleotide sequence ID" value="NZ_BLAY01000050.1"/>
</dbReference>
<comment type="subcellular location">
    <subcellularLocation>
        <location evidence="1">Secreted</location>
    </subcellularLocation>
</comment>
<gene>
    <name evidence="5" type="ORF">MiSe_34780</name>
</gene>
<dbReference type="InterPro" id="IPR013783">
    <property type="entry name" value="Ig-like_fold"/>
</dbReference>
<dbReference type="InterPro" id="IPR051200">
    <property type="entry name" value="Host-pathogen_enzymatic-act"/>
</dbReference>
<evidence type="ECO:0000256" key="3">
    <source>
        <dbReference type="ARBA" id="ARBA00022729"/>
    </source>
</evidence>
<accession>A0AAV3X936</accession>
<dbReference type="Pfam" id="PF17210">
    <property type="entry name" value="SdrD_B"/>
    <property type="match status" value="1"/>
</dbReference>
<proteinExistence type="predicted"/>
<evidence type="ECO:0000259" key="4">
    <source>
        <dbReference type="Pfam" id="PF17210"/>
    </source>
</evidence>
<dbReference type="EMBL" id="BLAY01000050">
    <property type="protein sequence ID" value="GET38719.1"/>
    <property type="molecule type" value="Genomic_DNA"/>
</dbReference>
<dbReference type="InterPro" id="IPR033764">
    <property type="entry name" value="Sdr_B"/>
</dbReference>
<evidence type="ECO:0000313" key="5">
    <source>
        <dbReference type="EMBL" id="GET38719.1"/>
    </source>
</evidence>
<evidence type="ECO:0000313" key="6">
    <source>
        <dbReference type="Proteomes" id="UP001050975"/>
    </source>
</evidence>
<comment type="caution">
    <text evidence="5">The sequence shown here is derived from an EMBL/GenBank/DDBJ whole genome shotgun (WGS) entry which is preliminary data.</text>
</comment>
<keyword evidence="6" id="KW-1185">Reference proteome</keyword>
<dbReference type="AlphaFoldDB" id="A0AAV3X936"/>